<keyword evidence="4" id="KW-1185">Reference proteome</keyword>
<evidence type="ECO:0000256" key="1">
    <source>
        <dbReference type="SAM" id="SignalP"/>
    </source>
</evidence>
<dbReference type="Gene3D" id="3.60.10.10">
    <property type="entry name" value="Endonuclease/exonuclease/phosphatase"/>
    <property type="match status" value="1"/>
</dbReference>
<organism evidence="3 4">
    <name type="scientific">Ideonella aquatica</name>
    <dbReference type="NCBI Taxonomy" id="2824119"/>
    <lineage>
        <taxon>Bacteria</taxon>
        <taxon>Pseudomonadati</taxon>
        <taxon>Pseudomonadota</taxon>
        <taxon>Betaproteobacteria</taxon>
        <taxon>Burkholderiales</taxon>
        <taxon>Sphaerotilaceae</taxon>
        <taxon>Ideonella</taxon>
    </lineage>
</organism>
<dbReference type="GO" id="GO:0000175">
    <property type="term" value="F:3'-5'-RNA exonuclease activity"/>
    <property type="evidence" value="ECO:0007669"/>
    <property type="project" value="TreeGrafter"/>
</dbReference>
<dbReference type="RefSeq" id="WP_210803765.1">
    <property type="nucleotide sequence ID" value="NZ_JAGQDE010000022.1"/>
</dbReference>
<dbReference type="GO" id="GO:0004519">
    <property type="term" value="F:endonuclease activity"/>
    <property type="evidence" value="ECO:0007669"/>
    <property type="project" value="UniProtKB-KW"/>
</dbReference>
<evidence type="ECO:0000259" key="2">
    <source>
        <dbReference type="Pfam" id="PF03372"/>
    </source>
</evidence>
<dbReference type="InterPro" id="IPR005135">
    <property type="entry name" value="Endo/exonuclease/phosphatase"/>
</dbReference>
<sequence>MRAWLLALLLSMAGVAQATPPLKVASYNLRLNDAGDGPNAWPHRREQVQALIRYHRLDLVATQEGLIDQIRDLEAMPGWARVGVGRDDGREGGEHSAIFFRRDRLALEDHGDFWLSATPDQPSMSWDSNCCHRLATWARLRDRASGQRFIAFSVHFDHEAAVSRRESARLLVQRVQALSKGLPVLCLGDFNATPDSEPVAIMRAALRDARELSESPPYGPVGTFNAFRWDAPADERIDYLFVSPGVRVLDYAVLTDSLRGRYTSDHFPLVLTVQWGGQGDAGAKGGR</sequence>
<keyword evidence="3" id="KW-0255">Endonuclease</keyword>
<feature type="domain" description="Endonuclease/exonuclease/phosphatase" evidence="2">
    <location>
        <begin position="25"/>
        <end position="266"/>
    </location>
</feature>
<dbReference type="SUPFAM" id="SSF56219">
    <property type="entry name" value="DNase I-like"/>
    <property type="match status" value="1"/>
</dbReference>
<name>A0A941BLL9_9BURK</name>
<evidence type="ECO:0000313" key="4">
    <source>
        <dbReference type="Proteomes" id="UP000678374"/>
    </source>
</evidence>
<dbReference type="Pfam" id="PF03372">
    <property type="entry name" value="Exo_endo_phos"/>
    <property type="match status" value="1"/>
</dbReference>
<keyword evidence="3" id="KW-0378">Hydrolase</keyword>
<feature type="chain" id="PRO_5037533772" evidence="1">
    <location>
        <begin position="19"/>
        <end position="287"/>
    </location>
</feature>
<evidence type="ECO:0000313" key="3">
    <source>
        <dbReference type="EMBL" id="MBQ0961093.1"/>
    </source>
</evidence>
<reference evidence="3" key="1">
    <citation type="submission" date="2021-04" db="EMBL/GenBank/DDBJ databases">
        <title>The genome sequence of Ideonella sp. 4Y11.</title>
        <authorList>
            <person name="Liu Y."/>
        </authorList>
    </citation>
    <scope>NUCLEOTIDE SEQUENCE</scope>
    <source>
        <strain evidence="3">4Y11</strain>
    </source>
</reference>
<keyword evidence="3" id="KW-0540">Nuclease</keyword>
<dbReference type="InterPro" id="IPR036691">
    <property type="entry name" value="Endo/exonu/phosph_ase_sf"/>
</dbReference>
<proteinExistence type="predicted"/>
<dbReference type="CDD" id="cd09083">
    <property type="entry name" value="EEP-1"/>
    <property type="match status" value="1"/>
</dbReference>
<dbReference type="AlphaFoldDB" id="A0A941BLL9"/>
<dbReference type="PANTHER" id="PTHR12121:SF36">
    <property type="entry name" value="ENDONUCLEASE_EXONUCLEASE_PHOSPHATASE DOMAIN-CONTAINING PROTEIN"/>
    <property type="match status" value="1"/>
</dbReference>
<keyword evidence="1" id="KW-0732">Signal</keyword>
<accession>A0A941BLL9</accession>
<dbReference type="Proteomes" id="UP000678374">
    <property type="component" value="Unassembled WGS sequence"/>
</dbReference>
<gene>
    <name evidence="3" type="ORF">KAK06_19210</name>
</gene>
<dbReference type="EMBL" id="JAGQDE010000022">
    <property type="protein sequence ID" value="MBQ0961093.1"/>
    <property type="molecule type" value="Genomic_DNA"/>
</dbReference>
<protein>
    <submittedName>
        <fullName evidence="3">Endonuclease/exonuclease/phosphatase family protein</fullName>
    </submittedName>
</protein>
<comment type="caution">
    <text evidence="3">The sequence shown here is derived from an EMBL/GenBank/DDBJ whole genome shotgun (WGS) entry which is preliminary data.</text>
</comment>
<feature type="signal peptide" evidence="1">
    <location>
        <begin position="1"/>
        <end position="18"/>
    </location>
</feature>
<dbReference type="PANTHER" id="PTHR12121">
    <property type="entry name" value="CARBON CATABOLITE REPRESSOR PROTEIN 4"/>
    <property type="match status" value="1"/>
</dbReference>
<dbReference type="InterPro" id="IPR050410">
    <property type="entry name" value="CCR4/nocturin_mRNA_transcr"/>
</dbReference>